<evidence type="ECO:0000313" key="3">
    <source>
        <dbReference type="EMBL" id="QYM92897.1"/>
    </source>
</evidence>
<organism evidence="2 4">
    <name type="scientific">Dickeya zeae</name>
    <dbReference type="NCBI Taxonomy" id="204042"/>
    <lineage>
        <taxon>Bacteria</taxon>
        <taxon>Pseudomonadati</taxon>
        <taxon>Pseudomonadota</taxon>
        <taxon>Gammaproteobacteria</taxon>
        <taxon>Enterobacterales</taxon>
        <taxon>Pectobacteriaceae</taxon>
        <taxon>Dickeya</taxon>
    </lineage>
</organism>
<dbReference type="Proteomes" id="UP000824976">
    <property type="component" value="Chromosome"/>
</dbReference>
<dbReference type="AlphaFoldDB" id="A0AAE6YVS6"/>
<gene>
    <name evidence="2" type="ORF">DWG24_00480</name>
    <name evidence="3" type="ORF">FGI21_14005</name>
</gene>
<feature type="transmembrane region" description="Helical" evidence="1">
    <location>
        <begin position="6"/>
        <end position="24"/>
    </location>
</feature>
<protein>
    <submittedName>
        <fullName evidence="2">Uncharacterized protein</fullName>
    </submittedName>
</protein>
<name>A0AAE6YVS6_9GAMM</name>
<evidence type="ECO:0000313" key="2">
    <source>
        <dbReference type="EMBL" id="QIZ49366.1"/>
    </source>
</evidence>
<accession>A0AAE6YVS6</accession>
<keyword evidence="1" id="KW-0812">Transmembrane</keyword>
<sequence length="66" mass="7791">MGREKHPVLYCFLVFFLLMLYPLCLSGRTRHERGDGMMKNRYLHLFALFYLSGLSDGEFKGDEEIK</sequence>
<reference evidence="2 4" key="1">
    <citation type="submission" date="2018-11" db="EMBL/GenBank/DDBJ databases">
        <title>Complete genome sequence of Dickeya zeae strain CE1 infecting Canna edulis Ker-Gawl. in China.</title>
        <authorList>
            <person name="Zhang J."/>
            <person name="Lin B."/>
            <person name="Shen H."/>
            <person name="Jiang S."/>
            <person name="Pu X."/>
            <person name="Sun D."/>
        </authorList>
    </citation>
    <scope>NUCLEOTIDE SEQUENCE [LARGE SCALE GENOMIC DNA]</scope>
    <source>
        <strain evidence="2 4">CE1</strain>
    </source>
</reference>
<dbReference type="EMBL" id="CP040817">
    <property type="protein sequence ID" value="QYM92897.1"/>
    <property type="molecule type" value="Genomic_DNA"/>
</dbReference>
<proteinExistence type="predicted"/>
<evidence type="ECO:0000313" key="4">
    <source>
        <dbReference type="Proteomes" id="UP000500801"/>
    </source>
</evidence>
<keyword evidence="1" id="KW-0472">Membrane</keyword>
<reference evidence="3 5" key="2">
    <citation type="submission" date="2019-06" db="EMBL/GenBank/DDBJ databases">
        <title>Complete genome of Dickeya zeae PL65.</title>
        <authorList>
            <person name="Boluk G."/>
            <person name="Arif M."/>
        </authorList>
    </citation>
    <scope>NUCLEOTIDE SEQUENCE [LARGE SCALE GENOMIC DNA]</scope>
    <source>
        <strain evidence="3 5">PL65</strain>
    </source>
</reference>
<keyword evidence="1" id="KW-1133">Transmembrane helix</keyword>
<evidence type="ECO:0000256" key="1">
    <source>
        <dbReference type="SAM" id="Phobius"/>
    </source>
</evidence>
<dbReference type="RefSeq" id="WP_168361123.1">
    <property type="nucleotide sequence ID" value="NZ_CP033622.1"/>
</dbReference>
<dbReference type="Proteomes" id="UP000500801">
    <property type="component" value="Chromosome"/>
</dbReference>
<keyword evidence="5" id="KW-1185">Reference proteome</keyword>
<dbReference type="EMBL" id="CP033622">
    <property type="protein sequence ID" value="QIZ49366.1"/>
    <property type="molecule type" value="Genomic_DNA"/>
</dbReference>
<evidence type="ECO:0000313" key="5">
    <source>
        <dbReference type="Proteomes" id="UP000824976"/>
    </source>
</evidence>